<organism evidence="2 3">
    <name type="scientific">Dissophora globulifera</name>
    <dbReference type="NCBI Taxonomy" id="979702"/>
    <lineage>
        <taxon>Eukaryota</taxon>
        <taxon>Fungi</taxon>
        <taxon>Fungi incertae sedis</taxon>
        <taxon>Mucoromycota</taxon>
        <taxon>Mortierellomycotina</taxon>
        <taxon>Mortierellomycetes</taxon>
        <taxon>Mortierellales</taxon>
        <taxon>Mortierellaceae</taxon>
        <taxon>Dissophora</taxon>
    </lineage>
</organism>
<feature type="region of interest" description="Disordered" evidence="1">
    <location>
        <begin position="324"/>
        <end position="346"/>
    </location>
</feature>
<feature type="compositionally biased region" description="Polar residues" evidence="1">
    <location>
        <begin position="105"/>
        <end position="127"/>
    </location>
</feature>
<reference evidence="2" key="1">
    <citation type="journal article" date="2020" name="Fungal Divers.">
        <title>Resolving the Mortierellaceae phylogeny through synthesis of multi-gene phylogenetics and phylogenomics.</title>
        <authorList>
            <person name="Vandepol N."/>
            <person name="Liber J."/>
            <person name="Desiro A."/>
            <person name="Na H."/>
            <person name="Kennedy M."/>
            <person name="Barry K."/>
            <person name="Grigoriev I.V."/>
            <person name="Miller A.N."/>
            <person name="O'Donnell K."/>
            <person name="Stajich J.E."/>
            <person name="Bonito G."/>
        </authorList>
    </citation>
    <scope>NUCLEOTIDE SEQUENCE</scope>
    <source>
        <strain evidence="2">REB-010B</strain>
    </source>
</reference>
<gene>
    <name evidence="2" type="ORF">BGZ99_002480</name>
</gene>
<feature type="compositionally biased region" description="Low complexity" evidence="1">
    <location>
        <begin position="657"/>
        <end position="679"/>
    </location>
</feature>
<dbReference type="OrthoDB" id="2425684at2759"/>
<comment type="caution">
    <text evidence="2">The sequence shown here is derived from an EMBL/GenBank/DDBJ whole genome shotgun (WGS) entry which is preliminary data.</text>
</comment>
<feature type="compositionally biased region" description="Basic and acidic residues" evidence="1">
    <location>
        <begin position="368"/>
        <end position="381"/>
    </location>
</feature>
<feature type="compositionally biased region" description="Basic and acidic residues" evidence="1">
    <location>
        <begin position="473"/>
        <end position="505"/>
    </location>
</feature>
<dbReference type="Proteomes" id="UP000738325">
    <property type="component" value="Unassembled WGS sequence"/>
</dbReference>
<accession>A0A9P6RSF3</accession>
<feature type="compositionally biased region" description="Low complexity" evidence="1">
    <location>
        <begin position="137"/>
        <end position="148"/>
    </location>
</feature>
<feature type="region of interest" description="Disordered" evidence="1">
    <location>
        <begin position="366"/>
        <end position="396"/>
    </location>
</feature>
<keyword evidence="3" id="KW-1185">Reference proteome</keyword>
<proteinExistence type="predicted"/>
<dbReference type="AlphaFoldDB" id="A0A9P6RSF3"/>
<feature type="region of interest" description="Disordered" evidence="1">
    <location>
        <begin position="655"/>
        <end position="679"/>
    </location>
</feature>
<evidence type="ECO:0000256" key="1">
    <source>
        <dbReference type="SAM" id="MobiDB-lite"/>
    </source>
</evidence>
<sequence>MFDGHLPAALSPTAPGTHSKNDFVTAWLSQQNIAASVSGDGEAFLDAKGYRMEHDSHHYHHYRLQQLQQQQHPPYELPSYKPDGDHQHAIIGNSGVQREPRQEQPRTSIQSLNQDYHYPSSSRQSPTMMPLQHNHQHQQQELQQYSPHQQHRSPSSLPYGHDQHYYHPPPQNHFHQQEHQQQQYLYQSYSHQGQQRQAQAHGHHQYRVSPSMDEHLHPGQSHRRSLSLTHGQRVEQNAFVPVPPKFEDLTPAEQVRQELLLRRQRYQLHHQHLQQNRQYQQQQQQQYHHFHRHENQHLRALASHSHYRQIEHYSHIAGAGMGATSHGLGRYPSTSSRHPPPKGRSAHELAWERHCYYQQQQLEEEAVAEQRRKEQRQEQHGEGLVSPALDPTARTKSLSRITSLSLSAETVESLGNGLSRSKSVSMLFGRGCSNSKQSQDVKKNRQLTTGPPMNSGAAVKAPMSAVDSSTLTVDHRLTTKRSEPLKPRLSGKHQERPALDVKSENADDNDVPEQLETLQPVASTSLPSKRDSSSSLVRRSTLKSIGPSIRSLARRCSSRFSNSSRPNSFAGSNSDPIIQFSASDKAIATGSLSAGTGNTALRHYTLEYEMINYSPPTSASTPILPTLTTPEPERVPIHRRVTLFRSKSLRVALASESSNDNDNNNTVTTSFPATPADATTTSTTTLGAMSLSSRPRDSLRLANGRGLNFTALQTKSLLDTAAATTTSTTPLDNSDIELSASTQDKASLATLIHASPSTSEEEQYEVTRRQIIALLASGRKERISVKTGQAMASSSSHHLSPLAIEAQENLLTPSPGEQKQADEEDPCERIAFMLVPKSRYEFQPLVMV</sequence>
<protein>
    <submittedName>
        <fullName evidence="2">Uncharacterized protein</fullName>
    </submittedName>
</protein>
<feature type="compositionally biased region" description="Low complexity" evidence="1">
    <location>
        <begin position="65"/>
        <end position="78"/>
    </location>
</feature>
<feature type="compositionally biased region" description="Low complexity" evidence="1">
    <location>
        <begin position="179"/>
        <end position="200"/>
    </location>
</feature>
<feature type="region of interest" description="Disordered" evidence="1">
    <location>
        <begin position="429"/>
        <end position="541"/>
    </location>
</feature>
<dbReference type="EMBL" id="JAAAIP010000174">
    <property type="protein sequence ID" value="KAG0323810.1"/>
    <property type="molecule type" value="Genomic_DNA"/>
</dbReference>
<evidence type="ECO:0000313" key="3">
    <source>
        <dbReference type="Proteomes" id="UP000738325"/>
    </source>
</evidence>
<feature type="region of interest" description="Disordered" evidence="1">
    <location>
        <begin position="65"/>
        <end position="224"/>
    </location>
</feature>
<feature type="compositionally biased region" description="Low complexity" evidence="1">
    <location>
        <begin position="523"/>
        <end position="541"/>
    </location>
</feature>
<evidence type="ECO:0000313" key="2">
    <source>
        <dbReference type="EMBL" id="KAG0323810.1"/>
    </source>
</evidence>
<name>A0A9P6RSF3_9FUNG</name>